<comment type="caution">
    <text evidence="9">The sequence shown here is derived from an EMBL/GenBank/DDBJ whole genome shotgun (WGS) entry which is preliminary data.</text>
</comment>
<dbReference type="GO" id="GO:0005634">
    <property type="term" value="C:nucleus"/>
    <property type="evidence" value="ECO:0007669"/>
    <property type="project" value="UniProtKB-SubCell"/>
</dbReference>
<evidence type="ECO:0000256" key="4">
    <source>
        <dbReference type="ARBA" id="ARBA00022722"/>
    </source>
</evidence>
<dbReference type="GO" id="GO:0004518">
    <property type="term" value="F:nuclease activity"/>
    <property type="evidence" value="ECO:0007669"/>
    <property type="project" value="UniProtKB-KW"/>
</dbReference>
<dbReference type="Pfam" id="PF13359">
    <property type="entry name" value="DDE_Tnp_4"/>
    <property type="match status" value="1"/>
</dbReference>
<evidence type="ECO:0000256" key="5">
    <source>
        <dbReference type="ARBA" id="ARBA00022723"/>
    </source>
</evidence>
<dbReference type="AlphaFoldDB" id="A0AAV8WKB1"/>
<accession>A0AAV8WKB1</accession>
<keyword evidence="6" id="KW-0378">Hydrolase</keyword>
<gene>
    <name evidence="9" type="ORF">NQ314_021419</name>
</gene>
<evidence type="ECO:0000313" key="9">
    <source>
        <dbReference type="EMBL" id="KAJ8926231.1"/>
    </source>
</evidence>
<keyword evidence="10" id="KW-1185">Reference proteome</keyword>
<evidence type="ECO:0000259" key="8">
    <source>
        <dbReference type="Pfam" id="PF13359"/>
    </source>
</evidence>
<name>A0AAV8WKB1_9CUCU</name>
<dbReference type="Proteomes" id="UP001162156">
    <property type="component" value="Unassembled WGS sequence"/>
</dbReference>
<proteinExistence type="inferred from homology"/>
<dbReference type="InterPro" id="IPR027806">
    <property type="entry name" value="HARBI1_dom"/>
</dbReference>
<sequence length="314" mass="36642">MDELLHLNLLEEMEEAEMDVEDFQMIERPVGDPFAQLSNSMFLRIFRMSKELCQFLINSLKPYVTPSVRSTDLDIPLKVLVALRFFASGSYQMDVGSNYFLSVSQASVSRCIREVTEALNHPDIFNTWVKFPNNFEELNAVRRRFFEQYNIPGIVGCIDCTHVASFPPKIEDLEYPEYLYVNRKGYHSINVQLVCDNALKIMNVNARYPGSTNDAFIWNNSNLQILLRHLHMAGYKDYYLLGDSGYPLRTWLFTLLEEEPVPNSPEYRYNTAHKSTRSIIERCNGVLKMRFRCLLKHRWLAKSLMLVLSFIIYV</sequence>
<evidence type="ECO:0000256" key="7">
    <source>
        <dbReference type="ARBA" id="ARBA00023242"/>
    </source>
</evidence>
<evidence type="ECO:0000256" key="3">
    <source>
        <dbReference type="ARBA" id="ARBA00006958"/>
    </source>
</evidence>
<comment type="similarity">
    <text evidence="3">Belongs to the HARBI1 family.</text>
</comment>
<dbReference type="PANTHER" id="PTHR22930:SF289">
    <property type="entry name" value="DDE TNP4 DOMAIN-CONTAINING PROTEIN-RELATED"/>
    <property type="match status" value="1"/>
</dbReference>
<feature type="domain" description="DDE Tnp4" evidence="8">
    <location>
        <begin position="158"/>
        <end position="302"/>
    </location>
</feature>
<keyword evidence="5" id="KW-0479">Metal-binding</keyword>
<dbReference type="GO" id="GO:0046872">
    <property type="term" value="F:metal ion binding"/>
    <property type="evidence" value="ECO:0007669"/>
    <property type="project" value="UniProtKB-KW"/>
</dbReference>
<evidence type="ECO:0000256" key="2">
    <source>
        <dbReference type="ARBA" id="ARBA00004123"/>
    </source>
</evidence>
<evidence type="ECO:0000256" key="1">
    <source>
        <dbReference type="ARBA" id="ARBA00001968"/>
    </source>
</evidence>
<evidence type="ECO:0000256" key="6">
    <source>
        <dbReference type="ARBA" id="ARBA00022801"/>
    </source>
</evidence>
<dbReference type="InterPro" id="IPR045249">
    <property type="entry name" value="HARBI1-like"/>
</dbReference>
<evidence type="ECO:0000313" key="10">
    <source>
        <dbReference type="Proteomes" id="UP001162156"/>
    </source>
</evidence>
<dbReference type="PANTHER" id="PTHR22930">
    <property type="match status" value="1"/>
</dbReference>
<comment type="cofactor">
    <cofactor evidence="1">
        <name>a divalent metal cation</name>
        <dbReference type="ChEBI" id="CHEBI:60240"/>
    </cofactor>
</comment>
<keyword evidence="7" id="KW-0539">Nucleus</keyword>
<organism evidence="9 10">
    <name type="scientific">Rhamnusium bicolor</name>
    <dbReference type="NCBI Taxonomy" id="1586634"/>
    <lineage>
        <taxon>Eukaryota</taxon>
        <taxon>Metazoa</taxon>
        <taxon>Ecdysozoa</taxon>
        <taxon>Arthropoda</taxon>
        <taxon>Hexapoda</taxon>
        <taxon>Insecta</taxon>
        <taxon>Pterygota</taxon>
        <taxon>Neoptera</taxon>
        <taxon>Endopterygota</taxon>
        <taxon>Coleoptera</taxon>
        <taxon>Polyphaga</taxon>
        <taxon>Cucujiformia</taxon>
        <taxon>Chrysomeloidea</taxon>
        <taxon>Cerambycidae</taxon>
        <taxon>Lepturinae</taxon>
        <taxon>Rhagiini</taxon>
        <taxon>Rhamnusium</taxon>
    </lineage>
</organism>
<keyword evidence="4" id="KW-0540">Nuclease</keyword>
<comment type="subcellular location">
    <subcellularLocation>
        <location evidence="2">Nucleus</location>
    </subcellularLocation>
</comment>
<protein>
    <recommendedName>
        <fullName evidence="8">DDE Tnp4 domain-containing protein</fullName>
    </recommendedName>
</protein>
<reference evidence="9" key="1">
    <citation type="journal article" date="2023" name="Insect Mol. Biol.">
        <title>Genome sequencing provides insights into the evolution of gene families encoding plant cell wall-degrading enzymes in longhorned beetles.</title>
        <authorList>
            <person name="Shin N.R."/>
            <person name="Okamura Y."/>
            <person name="Kirsch R."/>
            <person name="Pauchet Y."/>
        </authorList>
    </citation>
    <scope>NUCLEOTIDE SEQUENCE</scope>
    <source>
        <strain evidence="9">RBIC_L_NR</strain>
    </source>
</reference>
<dbReference type="EMBL" id="JANEYF010005968">
    <property type="protein sequence ID" value="KAJ8926231.1"/>
    <property type="molecule type" value="Genomic_DNA"/>
</dbReference>
<dbReference type="GO" id="GO:0016787">
    <property type="term" value="F:hydrolase activity"/>
    <property type="evidence" value="ECO:0007669"/>
    <property type="project" value="UniProtKB-KW"/>
</dbReference>